<reference evidence="11 12" key="1">
    <citation type="submission" date="2018-03" db="EMBL/GenBank/DDBJ databases">
        <title>The draft genome of Sphingosinicella sp. GL-C-18.</title>
        <authorList>
            <person name="Liu L."/>
            <person name="Li L."/>
            <person name="Liang L."/>
            <person name="Zhang X."/>
            <person name="Wang T."/>
        </authorList>
    </citation>
    <scope>NUCLEOTIDE SEQUENCE [LARGE SCALE GENOMIC DNA]</scope>
    <source>
        <strain evidence="11 12">GL-C-18</strain>
    </source>
</reference>
<comment type="similarity">
    <text evidence="2">Belongs to the TsaE family.</text>
</comment>
<dbReference type="GO" id="GO:0002949">
    <property type="term" value="P:tRNA threonylcarbamoyladenosine modification"/>
    <property type="evidence" value="ECO:0007669"/>
    <property type="project" value="InterPro"/>
</dbReference>
<evidence type="ECO:0000256" key="10">
    <source>
        <dbReference type="ARBA" id="ARBA00032441"/>
    </source>
</evidence>
<keyword evidence="12" id="KW-1185">Reference proteome</keyword>
<keyword evidence="7" id="KW-0547">Nucleotide-binding</keyword>
<evidence type="ECO:0000313" key="12">
    <source>
        <dbReference type="Proteomes" id="UP000241167"/>
    </source>
</evidence>
<protein>
    <recommendedName>
        <fullName evidence="3">tRNA threonylcarbamoyladenosine biosynthesis protein TsaE</fullName>
    </recommendedName>
    <alternativeName>
        <fullName evidence="10">t(6)A37 threonylcarbamoyladenosine biosynthesis protein TsaE</fullName>
    </alternativeName>
</protein>
<dbReference type="Pfam" id="PF02367">
    <property type="entry name" value="TsaE"/>
    <property type="match status" value="1"/>
</dbReference>
<dbReference type="PANTHER" id="PTHR33540:SF2">
    <property type="entry name" value="TRNA THREONYLCARBAMOYLADENOSINE BIOSYNTHESIS PROTEIN TSAE"/>
    <property type="match status" value="1"/>
</dbReference>
<dbReference type="Gene3D" id="3.40.50.300">
    <property type="entry name" value="P-loop containing nucleotide triphosphate hydrolases"/>
    <property type="match status" value="1"/>
</dbReference>
<evidence type="ECO:0000256" key="1">
    <source>
        <dbReference type="ARBA" id="ARBA00004496"/>
    </source>
</evidence>
<dbReference type="GO" id="GO:0005737">
    <property type="term" value="C:cytoplasm"/>
    <property type="evidence" value="ECO:0007669"/>
    <property type="project" value="UniProtKB-SubCell"/>
</dbReference>
<keyword evidence="11" id="KW-0808">Transferase</keyword>
<comment type="caution">
    <text evidence="11">The sequence shown here is derived from an EMBL/GenBank/DDBJ whole genome shotgun (WGS) entry which is preliminary data.</text>
</comment>
<organism evidence="11 12">
    <name type="scientific">Allosphingosinicella deserti</name>
    <dbReference type="NCBI Taxonomy" id="2116704"/>
    <lineage>
        <taxon>Bacteria</taxon>
        <taxon>Pseudomonadati</taxon>
        <taxon>Pseudomonadota</taxon>
        <taxon>Alphaproteobacteria</taxon>
        <taxon>Sphingomonadales</taxon>
        <taxon>Sphingomonadaceae</taxon>
        <taxon>Allosphingosinicella</taxon>
    </lineage>
</organism>
<dbReference type="GO" id="GO:0005524">
    <property type="term" value="F:ATP binding"/>
    <property type="evidence" value="ECO:0007669"/>
    <property type="project" value="UniProtKB-KW"/>
</dbReference>
<gene>
    <name evidence="11" type="ORF">C7I55_22315</name>
</gene>
<dbReference type="Proteomes" id="UP000241167">
    <property type="component" value="Unassembled WGS sequence"/>
</dbReference>
<evidence type="ECO:0000256" key="2">
    <source>
        <dbReference type="ARBA" id="ARBA00007599"/>
    </source>
</evidence>
<keyword evidence="5" id="KW-0819">tRNA processing</keyword>
<dbReference type="GO" id="GO:0046872">
    <property type="term" value="F:metal ion binding"/>
    <property type="evidence" value="ECO:0007669"/>
    <property type="project" value="UniProtKB-KW"/>
</dbReference>
<evidence type="ECO:0000256" key="5">
    <source>
        <dbReference type="ARBA" id="ARBA00022694"/>
    </source>
</evidence>
<dbReference type="InterPro" id="IPR027417">
    <property type="entry name" value="P-loop_NTPase"/>
</dbReference>
<evidence type="ECO:0000256" key="6">
    <source>
        <dbReference type="ARBA" id="ARBA00022723"/>
    </source>
</evidence>
<evidence type="ECO:0000313" key="11">
    <source>
        <dbReference type="EMBL" id="PSJ37429.1"/>
    </source>
</evidence>
<comment type="subcellular location">
    <subcellularLocation>
        <location evidence="1">Cytoplasm</location>
    </subcellularLocation>
</comment>
<evidence type="ECO:0000256" key="9">
    <source>
        <dbReference type="ARBA" id="ARBA00022842"/>
    </source>
</evidence>
<keyword evidence="8" id="KW-0067">ATP-binding</keyword>
<evidence type="ECO:0000256" key="3">
    <source>
        <dbReference type="ARBA" id="ARBA00019010"/>
    </source>
</evidence>
<name>A0A2P7QHJ1_9SPHN</name>
<dbReference type="PANTHER" id="PTHR33540">
    <property type="entry name" value="TRNA THREONYLCARBAMOYLADENOSINE BIOSYNTHESIS PROTEIN TSAE"/>
    <property type="match status" value="1"/>
</dbReference>
<sequence length="134" mass="14396">MGARLAASLRPGDVVALYGDLGAGKTTFARGVLRGLGFSGDVGSPTFPIVLPYEELALPIWHVDLYRIEDPEELGELALDEALDGGALLIEWPERMGTALWPHALKLTLARDGEGARALTAELPPAWGARWPPR</sequence>
<dbReference type="AlphaFoldDB" id="A0A2P7QHJ1"/>
<evidence type="ECO:0000256" key="8">
    <source>
        <dbReference type="ARBA" id="ARBA00022840"/>
    </source>
</evidence>
<keyword evidence="6" id="KW-0479">Metal-binding</keyword>
<keyword evidence="4" id="KW-0963">Cytoplasm</keyword>
<evidence type="ECO:0000256" key="4">
    <source>
        <dbReference type="ARBA" id="ARBA00022490"/>
    </source>
</evidence>
<dbReference type="SUPFAM" id="SSF52540">
    <property type="entry name" value="P-loop containing nucleoside triphosphate hydrolases"/>
    <property type="match status" value="1"/>
</dbReference>
<dbReference type="NCBIfam" id="TIGR00150">
    <property type="entry name" value="T6A_YjeE"/>
    <property type="match status" value="1"/>
</dbReference>
<evidence type="ECO:0000256" key="7">
    <source>
        <dbReference type="ARBA" id="ARBA00022741"/>
    </source>
</evidence>
<dbReference type="EMBL" id="PXYI01000009">
    <property type="protein sequence ID" value="PSJ37429.1"/>
    <property type="molecule type" value="Genomic_DNA"/>
</dbReference>
<accession>A0A2P7QHJ1</accession>
<dbReference type="OrthoDB" id="9800307at2"/>
<keyword evidence="9" id="KW-0460">Magnesium</keyword>
<dbReference type="InterPro" id="IPR003442">
    <property type="entry name" value="T6A_TsaE"/>
</dbReference>
<proteinExistence type="inferred from homology"/>
<dbReference type="GO" id="GO:0016740">
    <property type="term" value="F:transferase activity"/>
    <property type="evidence" value="ECO:0007669"/>
    <property type="project" value="UniProtKB-KW"/>
</dbReference>